<accession>A0A2S8FUJ3</accession>
<evidence type="ECO:0000256" key="1">
    <source>
        <dbReference type="SAM" id="MobiDB-lite"/>
    </source>
</evidence>
<dbReference type="AlphaFoldDB" id="A0A2S8FUJ3"/>
<name>A0A2S8FUJ3_9BACT</name>
<dbReference type="Proteomes" id="UP000238322">
    <property type="component" value="Unassembled WGS sequence"/>
</dbReference>
<evidence type="ECO:0000313" key="2">
    <source>
        <dbReference type="EMBL" id="PQO35856.1"/>
    </source>
</evidence>
<protein>
    <submittedName>
        <fullName evidence="2">Uncharacterized protein</fullName>
    </submittedName>
</protein>
<feature type="region of interest" description="Disordered" evidence="1">
    <location>
        <begin position="1"/>
        <end position="20"/>
    </location>
</feature>
<proteinExistence type="predicted"/>
<feature type="compositionally biased region" description="Polar residues" evidence="1">
    <location>
        <begin position="1"/>
        <end position="14"/>
    </location>
</feature>
<reference evidence="2 3" key="1">
    <citation type="submission" date="2018-02" db="EMBL/GenBank/DDBJ databases">
        <title>Comparative genomes isolates from brazilian mangrove.</title>
        <authorList>
            <person name="Araujo J.E."/>
            <person name="Taketani R.G."/>
            <person name="Silva M.C.P."/>
            <person name="Loureco M.V."/>
            <person name="Andreote F.D."/>
        </authorList>
    </citation>
    <scope>NUCLEOTIDE SEQUENCE [LARGE SCALE GENOMIC DNA]</scope>
    <source>
        <strain evidence="2 3">Hex-1 MGV</strain>
    </source>
</reference>
<dbReference type="OrthoDB" id="287939at2"/>
<comment type="caution">
    <text evidence="2">The sequence shown here is derived from an EMBL/GenBank/DDBJ whole genome shotgun (WGS) entry which is preliminary data.</text>
</comment>
<sequence length="66" mass="7071">MANENQAATEQLETAMSKPKQVTVDGVTAQAHSLPDLIAMDKHLANKRAAKKGGMRFQKIIPPATA</sequence>
<gene>
    <name evidence="2" type="ORF">C5Y83_07930</name>
</gene>
<evidence type="ECO:0000313" key="3">
    <source>
        <dbReference type="Proteomes" id="UP000238322"/>
    </source>
</evidence>
<dbReference type="EMBL" id="PUHY01000006">
    <property type="protein sequence ID" value="PQO35856.1"/>
    <property type="molecule type" value="Genomic_DNA"/>
</dbReference>
<organism evidence="2 3">
    <name type="scientific">Blastopirellula marina</name>
    <dbReference type="NCBI Taxonomy" id="124"/>
    <lineage>
        <taxon>Bacteria</taxon>
        <taxon>Pseudomonadati</taxon>
        <taxon>Planctomycetota</taxon>
        <taxon>Planctomycetia</taxon>
        <taxon>Pirellulales</taxon>
        <taxon>Pirellulaceae</taxon>
        <taxon>Blastopirellula</taxon>
    </lineage>
</organism>
<dbReference type="RefSeq" id="WP_105329145.1">
    <property type="nucleotide sequence ID" value="NZ_PUHY01000006.1"/>
</dbReference>